<evidence type="ECO:0000256" key="3">
    <source>
        <dbReference type="ARBA" id="ARBA00005708"/>
    </source>
</evidence>
<reference evidence="8 9" key="1">
    <citation type="journal article" date="2020" name="Nature">
        <title>Bacterial chemolithoautotrophy via manganese oxidation.</title>
        <authorList>
            <person name="Yu H."/>
            <person name="Leadbetter J.R."/>
        </authorList>
    </citation>
    <scope>NUCLEOTIDE SEQUENCE [LARGE SCALE GENOMIC DNA]</scope>
    <source>
        <strain evidence="8 9">Mn-1</strain>
    </source>
</reference>
<dbReference type="EMBL" id="VTOW01000001">
    <property type="protein sequence ID" value="NKE69311.1"/>
    <property type="molecule type" value="Genomic_DNA"/>
</dbReference>
<dbReference type="GO" id="GO:0005737">
    <property type="term" value="C:cytoplasm"/>
    <property type="evidence" value="ECO:0007669"/>
    <property type="project" value="TreeGrafter"/>
</dbReference>
<feature type="domain" description="Dihydroneopterin aldolase/epimerase" evidence="7">
    <location>
        <begin position="4"/>
        <end position="116"/>
    </location>
</feature>
<dbReference type="Pfam" id="PF02152">
    <property type="entry name" value="FolB"/>
    <property type="match status" value="1"/>
</dbReference>
<keyword evidence="9" id="KW-1185">Reference proteome</keyword>
<protein>
    <recommendedName>
        <fullName evidence="6">7,8-dihydroneopterin aldolase</fullName>
        <ecNumber evidence="6">4.1.2.25</ecNumber>
    </recommendedName>
</protein>
<name>A0A7X6I947_9BACT</name>
<dbReference type="UniPathway" id="UPA00077">
    <property type="reaction ID" value="UER00154"/>
</dbReference>
<dbReference type="InterPro" id="IPR006156">
    <property type="entry name" value="Dihydroneopterin_aldolase"/>
</dbReference>
<evidence type="ECO:0000256" key="2">
    <source>
        <dbReference type="ARBA" id="ARBA00005013"/>
    </source>
</evidence>
<sequence length="119" mass="13551">MDTLAIYQIEFHGHCGVTEEERTIGQRLSVDVEMKCDVASAARTDQLKDTIDYDQLCGEIAKIGRESRVRLIETLAERIAEKILEDRRIVSVSVRVKKCLPPREEIRGGVVVEIVRNRN</sequence>
<evidence type="ECO:0000256" key="1">
    <source>
        <dbReference type="ARBA" id="ARBA00001353"/>
    </source>
</evidence>
<dbReference type="GO" id="GO:0046654">
    <property type="term" value="P:tetrahydrofolate biosynthetic process"/>
    <property type="evidence" value="ECO:0007669"/>
    <property type="project" value="UniProtKB-UniRule"/>
</dbReference>
<dbReference type="InterPro" id="IPR043133">
    <property type="entry name" value="GTP-CH-I_C/QueF"/>
</dbReference>
<dbReference type="GO" id="GO:0046656">
    <property type="term" value="P:folic acid biosynthetic process"/>
    <property type="evidence" value="ECO:0007669"/>
    <property type="project" value="UniProtKB-UniRule"/>
</dbReference>
<evidence type="ECO:0000256" key="4">
    <source>
        <dbReference type="ARBA" id="ARBA00022909"/>
    </source>
</evidence>
<organism evidence="8 9">
    <name type="scientific">Candidatus Manganitrophus noduliformans</name>
    <dbReference type="NCBI Taxonomy" id="2606439"/>
    <lineage>
        <taxon>Bacteria</taxon>
        <taxon>Pseudomonadati</taxon>
        <taxon>Nitrospirota</taxon>
        <taxon>Nitrospiria</taxon>
        <taxon>Candidatus Troglogloeales</taxon>
        <taxon>Candidatus Manganitrophaceae</taxon>
        <taxon>Candidatus Manganitrophus</taxon>
    </lineage>
</organism>
<dbReference type="GO" id="GO:0004150">
    <property type="term" value="F:dihydroneopterin aldolase activity"/>
    <property type="evidence" value="ECO:0007669"/>
    <property type="project" value="UniProtKB-UniRule"/>
</dbReference>
<evidence type="ECO:0000313" key="8">
    <source>
        <dbReference type="EMBL" id="NKE69311.1"/>
    </source>
</evidence>
<dbReference type="SMART" id="SM00905">
    <property type="entry name" value="FolB"/>
    <property type="match status" value="1"/>
</dbReference>
<evidence type="ECO:0000259" key="7">
    <source>
        <dbReference type="SMART" id="SM00905"/>
    </source>
</evidence>
<comment type="function">
    <text evidence="6">Catalyzes the conversion of 7,8-dihydroneopterin to 6-hydroxymethyl-7,8-dihydropterin.</text>
</comment>
<dbReference type="PANTHER" id="PTHR42844">
    <property type="entry name" value="DIHYDRONEOPTERIN ALDOLASE 1-RELATED"/>
    <property type="match status" value="1"/>
</dbReference>
<dbReference type="Gene3D" id="3.30.1130.10">
    <property type="match status" value="1"/>
</dbReference>
<comment type="catalytic activity">
    <reaction evidence="1 6">
        <text>7,8-dihydroneopterin = 6-hydroxymethyl-7,8-dihydropterin + glycolaldehyde</text>
        <dbReference type="Rhea" id="RHEA:10540"/>
        <dbReference type="ChEBI" id="CHEBI:17001"/>
        <dbReference type="ChEBI" id="CHEBI:17071"/>
        <dbReference type="ChEBI" id="CHEBI:44841"/>
        <dbReference type="EC" id="4.1.2.25"/>
    </reaction>
</comment>
<comment type="similarity">
    <text evidence="3 6">Belongs to the DHNA family.</text>
</comment>
<keyword evidence="5 6" id="KW-0456">Lyase</keyword>
<dbReference type="PANTHER" id="PTHR42844:SF1">
    <property type="entry name" value="DIHYDRONEOPTERIN ALDOLASE 1-RELATED"/>
    <property type="match status" value="1"/>
</dbReference>
<evidence type="ECO:0000313" key="9">
    <source>
        <dbReference type="Proteomes" id="UP000534783"/>
    </source>
</evidence>
<dbReference type="AlphaFoldDB" id="A0A7X6I947"/>
<evidence type="ECO:0000256" key="5">
    <source>
        <dbReference type="ARBA" id="ARBA00023239"/>
    </source>
</evidence>
<dbReference type="EC" id="4.1.2.25" evidence="6"/>
<proteinExistence type="inferred from homology"/>
<gene>
    <name evidence="8" type="primary">folB</name>
    <name evidence="8" type="ORF">MNODULE_00905</name>
</gene>
<dbReference type="NCBIfam" id="TIGR00526">
    <property type="entry name" value="folB_dom"/>
    <property type="match status" value="1"/>
</dbReference>
<dbReference type="InterPro" id="IPR006157">
    <property type="entry name" value="FolB_dom"/>
</dbReference>
<evidence type="ECO:0000256" key="6">
    <source>
        <dbReference type="RuleBase" id="RU362079"/>
    </source>
</evidence>
<comment type="pathway">
    <text evidence="2 6">Cofactor biosynthesis; tetrahydrofolate biosynthesis; 2-amino-4-hydroxy-6-hydroxymethyl-7,8-dihydropteridine diphosphate from 7,8-dihydroneopterin triphosphate: step 3/4.</text>
</comment>
<accession>A0A7X6I947</accession>
<dbReference type="RefSeq" id="WP_168057623.1">
    <property type="nucleotide sequence ID" value="NZ_VTOW01000001.1"/>
</dbReference>
<comment type="caution">
    <text evidence="8">The sequence shown here is derived from an EMBL/GenBank/DDBJ whole genome shotgun (WGS) entry which is preliminary data.</text>
</comment>
<dbReference type="Proteomes" id="UP000534783">
    <property type="component" value="Unassembled WGS sequence"/>
</dbReference>
<dbReference type="SUPFAM" id="SSF55620">
    <property type="entry name" value="Tetrahydrobiopterin biosynthesis enzymes-like"/>
    <property type="match status" value="1"/>
</dbReference>
<keyword evidence="4 6" id="KW-0289">Folate biosynthesis</keyword>
<dbReference type="CDD" id="cd00534">
    <property type="entry name" value="DHNA_DHNTPE"/>
    <property type="match status" value="1"/>
</dbReference>
<dbReference type="NCBIfam" id="TIGR00525">
    <property type="entry name" value="folB"/>
    <property type="match status" value="1"/>
</dbReference>